<proteinExistence type="predicted"/>
<evidence type="ECO:0000313" key="2">
    <source>
        <dbReference type="Proteomes" id="UP000595349"/>
    </source>
</evidence>
<evidence type="ECO:0008006" key="3">
    <source>
        <dbReference type="Google" id="ProtNLM"/>
    </source>
</evidence>
<protein>
    <recommendedName>
        <fullName evidence="3">RNA polymerase sigma-70 region 2 domain-containing protein</fullName>
    </recommendedName>
</protein>
<dbReference type="AlphaFoldDB" id="A0A7T6ZBF8"/>
<evidence type="ECO:0000313" key="1">
    <source>
        <dbReference type="EMBL" id="QQK80438.1"/>
    </source>
</evidence>
<organism evidence="1 2">
    <name type="scientific">Salicibibacter cibi</name>
    <dbReference type="NCBI Taxonomy" id="2743001"/>
    <lineage>
        <taxon>Bacteria</taxon>
        <taxon>Bacillati</taxon>
        <taxon>Bacillota</taxon>
        <taxon>Bacilli</taxon>
        <taxon>Bacillales</taxon>
        <taxon>Bacillaceae</taxon>
        <taxon>Salicibibacter</taxon>
    </lineage>
</organism>
<keyword evidence="2" id="KW-1185">Reference proteome</keyword>
<reference evidence="1 2" key="1">
    <citation type="submission" date="2020-06" db="EMBL/GenBank/DDBJ databases">
        <title>Genomic analysis of Salicibibacter sp. NKC21-4.</title>
        <authorList>
            <person name="Oh Y.J."/>
        </authorList>
    </citation>
    <scope>NUCLEOTIDE SEQUENCE [LARGE SCALE GENOMIC DNA]</scope>
    <source>
        <strain evidence="1 2">NKC21-4</strain>
    </source>
</reference>
<dbReference type="Proteomes" id="UP000595349">
    <property type="component" value="Chromosome"/>
</dbReference>
<gene>
    <name evidence="1" type="ORF">HUG20_11400</name>
</gene>
<accession>A0A7T6ZBF8</accession>
<dbReference type="EMBL" id="CP054706">
    <property type="protein sequence ID" value="QQK80438.1"/>
    <property type="molecule type" value="Genomic_DNA"/>
</dbReference>
<sequence>MLQRLHIHSNHEDFLQAGYVGLWLAYQHHDAEREPFPLMPSFRVRAEMLTMLNKDATYYERHSFASNDQEPVDISHVRILDVRYRQSICLSKHVIRP</sequence>
<dbReference type="KEGG" id="scib:HUG20_11400"/>
<name>A0A7T6ZBF8_9BACI</name>